<dbReference type="GO" id="GO:0005829">
    <property type="term" value="C:cytosol"/>
    <property type="evidence" value="ECO:0007669"/>
    <property type="project" value="TreeGrafter"/>
</dbReference>
<dbReference type="GO" id="GO:0019303">
    <property type="term" value="P:D-ribose catabolic process"/>
    <property type="evidence" value="ECO:0007669"/>
    <property type="project" value="UniProtKB-UniRule"/>
</dbReference>
<dbReference type="SUPFAM" id="SSF102546">
    <property type="entry name" value="RbsD-like"/>
    <property type="match status" value="1"/>
</dbReference>
<organism evidence="7 8">
    <name type="scientific">Desemzia incerta</name>
    <dbReference type="NCBI Taxonomy" id="82801"/>
    <lineage>
        <taxon>Bacteria</taxon>
        <taxon>Bacillati</taxon>
        <taxon>Bacillota</taxon>
        <taxon>Bacilli</taxon>
        <taxon>Lactobacillales</taxon>
        <taxon>Carnobacteriaceae</taxon>
        <taxon>Desemzia</taxon>
    </lineage>
</organism>
<keyword evidence="4 6" id="KW-0413">Isomerase</keyword>
<comment type="pathway">
    <text evidence="6">Carbohydrate metabolism; D-ribose degradation; D-ribose 5-phosphate from beta-D-ribopyranose: step 1/2.</text>
</comment>
<comment type="similarity">
    <text evidence="6">Belongs to the RbsD / FucU family. RbsD subfamily.</text>
</comment>
<evidence type="ECO:0000256" key="2">
    <source>
        <dbReference type="ARBA" id="ARBA00012862"/>
    </source>
</evidence>
<dbReference type="Proteomes" id="UP000199136">
    <property type="component" value="Unassembled WGS sequence"/>
</dbReference>
<feature type="binding site" evidence="6">
    <location>
        <position position="31"/>
    </location>
    <ligand>
        <name>substrate</name>
    </ligand>
</feature>
<keyword evidence="5 6" id="KW-0119">Carbohydrate metabolism</keyword>
<dbReference type="GO" id="GO:0062193">
    <property type="term" value="F:D-ribose pyranase activity"/>
    <property type="evidence" value="ECO:0007669"/>
    <property type="project" value="UniProtKB-EC"/>
</dbReference>
<comment type="catalytic activity">
    <reaction evidence="1 6">
        <text>beta-D-ribopyranose = beta-D-ribofuranose</text>
        <dbReference type="Rhea" id="RHEA:25432"/>
        <dbReference type="ChEBI" id="CHEBI:27476"/>
        <dbReference type="ChEBI" id="CHEBI:47002"/>
        <dbReference type="EC" id="5.4.99.62"/>
    </reaction>
</comment>
<dbReference type="Gene3D" id="3.40.1650.10">
    <property type="entry name" value="RbsD-like domain"/>
    <property type="match status" value="1"/>
</dbReference>
<keyword evidence="3 6" id="KW-0963">Cytoplasm</keyword>
<comment type="subunit">
    <text evidence="6">Homodecamer.</text>
</comment>
<dbReference type="EMBL" id="FOXW01000011">
    <property type="protein sequence ID" value="SFQ46429.1"/>
    <property type="molecule type" value="Genomic_DNA"/>
</dbReference>
<keyword evidence="8" id="KW-1185">Reference proteome</keyword>
<dbReference type="AlphaFoldDB" id="A0A1I5YQA5"/>
<gene>
    <name evidence="6" type="primary">rbsD</name>
    <name evidence="7" type="ORF">SAMN04488506_2176</name>
</gene>
<comment type="function">
    <text evidence="6">Catalyzes the interconversion of beta-pyran and beta-furan forms of D-ribose.</text>
</comment>
<dbReference type="HAMAP" id="MF_01661">
    <property type="entry name" value="D_rib_pyranase"/>
    <property type="match status" value="1"/>
</dbReference>
<comment type="subcellular location">
    <subcellularLocation>
        <location evidence="6">Cytoplasm</location>
    </subcellularLocation>
</comment>
<evidence type="ECO:0000313" key="7">
    <source>
        <dbReference type="EMBL" id="SFQ46429.1"/>
    </source>
</evidence>
<protein>
    <recommendedName>
        <fullName evidence="2 6">D-ribose pyranase</fullName>
        <ecNumber evidence="2 6">5.4.99.62</ecNumber>
    </recommendedName>
</protein>
<evidence type="ECO:0000256" key="6">
    <source>
        <dbReference type="HAMAP-Rule" id="MF_01661"/>
    </source>
</evidence>
<dbReference type="Pfam" id="PF05025">
    <property type="entry name" value="RbsD_FucU"/>
    <property type="match status" value="1"/>
</dbReference>
<feature type="binding site" evidence="6">
    <location>
        <begin position="124"/>
        <end position="126"/>
    </location>
    <ligand>
        <name>substrate</name>
    </ligand>
</feature>
<dbReference type="UniPathway" id="UPA00916">
    <property type="reaction ID" value="UER00888"/>
</dbReference>
<proteinExistence type="inferred from homology"/>
<dbReference type="InterPro" id="IPR023750">
    <property type="entry name" value="RbsD-like_sf"/>
</dbReference>
<dbReference type="PANTHER" id="PTHR37831">
    <property type="entry name" value="D-RIBOSE PYRANASE"/>
    <property type="match status" value="1"/>
</dbReference>
<evidence type="ECO:0000256" key="1">
    <source>
        <dbReference type="ARBA" id="ARBA00000223"/>
    </source>
</evidence>
<sequence length="135" mass="14811">MNTLKKLGILNSDIAKVLTDLGHTDKIAIGDAGLPIPTGVKRIDLAIALSDPSFIKVLKAVLNDMKVEEVVLAEEIKEQNASQLEAIEAELVEEERITYVSHEEFKQQLKDVKAVIRTGEATPYSNIILQSGVLF</sequence>
<dbReference type="InterPro" id="IPR007721">
    <property type="entry name" value="RbsD_FucU"/>
</dbReference>
<feature type="binding site" evidence="6">
    <location>
        <position position="102"/>
    </location>
    <ligand>
        <name>substrate</name>
    </ligand>
</feature>
<dbReference type="InterPro" id="IPR023064">
    <property type="entry name" value="D-ribose_pyranase"/>
</dbReference>
<dbReference type="GO" id="GO:0048029">
    <property type="term" value="F:monosaccharide binding"/>
    <property type="evidence" value="ECO:0007669"/>
    <property type="project" value="InterPro"/>
</dbReference>
<dbReference type="PANTHER" id="PTHR37831:SF1">
    <property type="entry name" value="D-RIBOSE PYRANASE"/>
    <property type="match status" value="1"/>
</dbReference>
<dbReference type="STRING" id="82801.SAMN04488506_2176"/>
<evidence type="ECO:0000256" key="3">
    <source>
        <dbReference type="ARBA" id="ARBA00022490"/>
    </source>
</evidence>
<accession>A0A1I5YQA5</accession>
<evidence type="ECO:0000256" key="5">
    <source>
        <dbReference type="ARBA" id="ARBA00023277"/>
    </source>
</evidence>
<name>A0A1I5YQA5_9LACT</name>
<dbReference type="EC" id="5.4.99.62" evidence="2 6"/>
<evidence type="ECO:0000256" key="4">
    <source>
        <dbReference type="ARBA" id="ARBA00023235"/>
    </source>
</evidence>
<feature type="active site" description="Proton donor" evidence="6">
    <location>
        <position position="23"/>
    </location>
</feature>
<reference evidence="7 8" key="1">
    <citation type="submission" date="2016-10" db="EMBL/GenBank/DDBJ databases">
        <authorList>
            <person name="de Groot N.N."/>
        </authorList>
    </citation>
    <scope>NUCLEOTIDE SEQUENCE [LARGE SCALE GENOMIC DNA]</scope>
    <source>
        <strain evidence="7 8">DSM 20581</strain>
    </source>
</reference>
<dbReference type="NCBIfam" id="NF008761">
    <property type="entry name" value="PRK11797.1"/>
    <property type="match status" value="1"/>
</dbReference>
<evidence type="ECO:0000313" key="8">
    <source>
        <dbReference type="Proteomes" id="UP000199136"/>
    </source>
</evidence>
<dbReference type="GO" id="GO:0016872">
    <property type="term" value="F:intramolecular lyase activity"/>
    <property type="evidence" value="ECO:0007669"/>
    <property type="project" value="UniProtKB-UniRule"/>
</dbReference>